<organism evidence="4 5">
    <name type="scientific">Diacronema lutheri</name>
    <name type="common">Unicellular marine alga</name>
    <name type="synonym">Monochrysis lutheri</name>
    <dbReference type="NCBI Taxonomy" id="2081491"/>
    <lineage>
        <taxon>Eukaryota</taxon>
        <taxon>Haptista</taxon>
        <taxon>Haptophyta</taxon>
        <taxon>Pavlovophyceae</taxon>
        <taxon>Pavlovales</taxon>
        <taxon>Pavlovaceae</taxon>
        <taxon>Diacronema</taxon>
    </lineage>
</organism>
<keyword evidence="1 2" id="KW-0103">Bromodomain</keyword>
<gene>
    <name evidence="4" type="ORF">KFE25_010000</name>
</gene>
<dbReference type="InterPro" id="IPR036427">
    <property type="entry name" value="Bromodomain-like_sf"/>
</dbReference>
<sequence length="475" mass="52521">MAVEGLSVDQLRDRLLHLGDELPDEVVSASWLRDGRERWMAELQHAREPAELAQCSLHLEKCIKRRAQPKWWRHERPIWVQGLLALARSSQDGLAPGCEPERLLQQLLLTLGKLVRTLDLSALGAFTPAVDAARKRAEEMRDVIRADESGEVVHGDAPVVDFFLQRKRRRLQPGDALLPPAALRRLHRLARQPTAELLAVAVLADDAAADGERGSCTSAWTRLLSTRLTIHHGGIGTLHAGPDAPDHDDDDRPEVVCAPDSMLLALDDAIADVPAYLLRAVCERALRALARADGIVLFELPIEEAIRSCPMPGYELRVRSKRLLDLGQIADRLKAAEGGYASLADFRHDMRDLFQNAIDYHGPRATARAERGVGSTFWIARIAAELHARLERALPLIVEEVRPRTCSYLCPADALPRPWAVLELTHAAQSVSSAGFLRDLPVTVIGEMRDACLGILQHVQREVAERLRQGPAVGV</sequence>
<reference evidence="4" key="1">
    <citation type="submission" date="2021-05" db="EMBL/GenBank/DDBJ databases">
        <title>The genome of the haptophyte Pavlova lutheri (Diacronema luteri, Pavlovales) - a model for lipid biosynthesis in eukaryotic algae.</title>
        <authorList>
            <person name="Hulatt C.J."/>
            <person name="Posewitz M.C."/>
        </authorList>
    </citation>
    <scope>NUCLEOTIDE SEQUENCE</scope>
    <source>
        <strain evidence="4">NIVA-4/92</strain>
    </source>
</reference>
<evidence type="ECO:0000313" key="5">
    <source>
        <dbReference type="Proteomes" id="UP000751190"/>
    </source>
</evidence>
<name>A0A8J6C7M3_DIALT</name>
<dbReference type="OrthoDB" id="10471397at2759"/>
<proteinExistence type="predicted"/>
<keyword evidence="5" id="KW-1185">Reference proteome</keyword>
<dbReference type="SUPFAM" id="SSF47370">
    <property type="entry name" value="Bromodomain"/>
    <property type="match status" value="1"/>
</dbReference>
<dbReference type="Gene3D" id="1.20.920.10">
    <property type="entry name" value="Bromodomain-like"/>
    <property type="match status" value="1"/>
</dbReference>
<comment type="caution">
    <text evidence="4">The sequence shown here is derived from an EMBL/GenBank/DDBJ whole genome shotgun (WGS) entry which is preliminary data.</text>
</comment>
<evidence type="ECO:0000256" key="2">
    <source>
        <dbReference type="PROSITE-ProRule" id="PRU00035"/>
    </source>
</evidence>
<evidence type="ECO:0000313" key="4">
    <source>
        <dbReference type="EMBL" id="KAG8464632.1"/>
    </source>
</evidence>
<accession>A0A8J6C7M3</accession>
<dbReference type="PROSITE" id="PS50014">
    <property type="entry name" value="BROMODOMAIN_2"/>
    <property type="match status" value="1"/>
</dbReference>
<dbReference type="EMBL" id="JAGTXO010000012">
    <property type="protein sequence ID" value="KAG8464632.1"/>
    <property type="molecule type" value="Genomic_DNA"/>
</dbReference>
<evidence type="ECO:0000256" key="1">
    <source>
        <dbReference type="ARBA" id="ARBA00023117"/>
    </source>
</evidence>
<dbReference type="Proteomes" id="UP000751190">
    <property type="component" value="Unassembled WGS sequence"/>
</dbReference>
<dbReference type="InterPro" id="IPR001487">
    <property type="entry name" value="Bromodomain"/>
</dbReference>
<feature type="domain" description="Bromo" evidence="3">
    <location>
        <begin position="321"/>
        <end position="368"/>
    </location>
</feature>
<evidence type="ECO:0000259" key="3">
    <source>
        <dbReference type="PROSITE" id="PS50014"/>
    </source>
</evidence>
<dbReference type="Pfam" id="PF00439">
    <property type="entry name" value="Bromodomain"/>
    <property type="match status" value="1"/>
</dbReference>
<protein>
    <recommendedName>
        <fullName evidence="3">Bromo domain-containing protein</fullName>
    </recommendedName>
</protein>
<dbReference type="AlphaFoldDB" id="A0A8J6C7M3"/>